<dbReference type="EMBL" id="CAMXCT020006778">
    <property type="protein sequence ID" value="CAL1173258.1"/>
    <property type="molecule type" value="Genomic_DNA"/>
</dbReference>
<comment type="caution">
    <text evidence="1">The sequence shown here is derived from an EMBL/GenBank/DDBJ whole genome shotgun (WGS) entry which is preliminary data.</text>
</comment>
<name>A0A9P1M5K4_9DINO</name>
<reference evidence="1" key="1">
    <citation type="submission" date="2022-10" db="EMBL/GenBank/DDBJ databases">
        <authorList>
            <person name="Chen Y."/>
            <person name="Dougan E. K."/>
            <person name="Chan C."/>
            <person name="Rhodes N."/>
            <person name="Thang M."/>
        </authorList>
    </citation>
    <scope>NUCLEOTIDE SEQUENCE</scope>
</reference>
<evidence type="ECO:0000313" key="2">
    <source>
        <dbReference type="EMBL" id="CAL1173258.1"/>
    </source>
</evidence>
<dbReference type="EMBL" id="CAMXCT030006778">
    <property type="protein sequence ID" value="CAL4807195.1"/>
    <property type="molecule type" value="Genomic_DNA"/>
</dbReference>
<protein>
    <submittedName>
        <fullName evidence="1">Uncharacterized protein</fullName>
    </submittedName>
</protein>
<dbReference type="EMBL" id="CAMXCT010006778">
    <property type="protein sequence ID" value="CAI4019883.1"/>
    <property type="molecule type" value="Genomic_DNA"/>
</dbReference>
<proteinExistence type="predicted"/>
<organism evidence="1">
    <name type="scientific">Cladocopium goreaui</name>
    <dbReference type="NCBI Taxonomy" id="2562237"/>
    <lineage>
        <taxon>Eukaryota</taxon>
        <taxon>Sar</taxon>
        <taxon>Alveolata</taxon>
        <taxon>Dinophyceae</taxon>
        <taxon>Suessiales</taxon>
        <taxon>Symbiodiniaceae</taxon>
        <taxon>Cladocopium</taxon>
    </lineage>
</organism>
<evidence type="ECO:0000313" key="3">
    <source>
        <dbReference type="Proteomes" id="UP001152797"/>
    </source>
</evidence>
<accession>A0A9P1M5K4</accession>
<sequence length="154" mass="17190">MIHVFNGCSEVCSLPAKACKACERCCESCGCCEECEKCLTQCGSCVEQPLGSYVVVGMLVSLTELVVCILAFQEDFSQCQLPEGFAQKVGMRGWLKGQMGFAWLHFIFPPYLQHELLRKLGQRAGARAEISQKEVKESFHEVFLEDIGVCFYVL</sequence>
<dbReference type="OrthoDB" id="192262at2759"/>
<reference evidence="2" key="2">
    <citation type="submission" date="2024-04" db="EMBL/GenBank/DDBJ databases">
        <authorList>
            <person name="Chen Y."/>
            <person name="Shah S."/>
            <person name="Dougan E. K."/>
            <person name="Thang M."/>
            <person name="Chan C."/>
        </authorList>
    </citation>
    <scope>NUCLEOTIDE SEQUENCE [LARGE SCALE GENOMIC DNA]</scope>
</reference>
<dbReference type="Proteomes" id="UP001152797">
    <property type="component" value="Unassembled WGS sequence"/>
</dbReference>
<gene>
    <name evidence="1" type="ORF">C1SCF055_LOCUS44342</name>
</gene>
<keyword evidence="3" id="KW-1185">Reference proteome</keyword>
<evidence type="ECO:0000313" key="1">
    <source>
        <dbReference type="EMBL" id="CAI4019883.1"/>
    </source>
</evidence>
<dbReference type="AlphaFoldDB" id="A0A9P1M5K4"/>